<dbReference type="InterPro" id="IPR014222">
    <property type="entry name" value="Cyt_c_oxidase_su2"/>
</dbReference>
<keyword evidence="8 17" id="KW-0479">Metal-binding</keyword>
<dbReference type="PROSITE" id="PS50857">
    <property type="entry name" value="COX2_CUA"/>
    <property type="match status" value="1"/>
</dbReference>
<dbReference type="InterPro" id="IPR045187">
    <property type="entry name" value="CcO_II"/>
</dbReference>
<evidence type="ECO:0000256" key="11">
    <source>
        <dbReference type="ARBA" id="ARBA00022989"/>
    </source>
</evidence>
<keyword evidence="24" id="KW-1185">Reference proteome</keyword>
<dbReference type="Gene3D" id="1.10.287.90">
    <property type="match status" value="1"/>
</dbReference>
<keyword evidence="9" id="KW-1278">Translocase</keyword>
<dbReference type="Pfam" id="PF00116">
    <property type="entry name" value="COX2"/>
    <property type="match status" value="1"/>
</dbReference>
<evidence type="ECO:0000259" key="22">
    <source>
        <dbReference type="PROSITE" id="PS51007"/>
    </source>
</evidence>
<dbReference type="InterPro" id="IPR036257">
    <property type="entry name" value="Cyt_c_oxidase_su2_TM_sf"/>
</dbReference>
<evidence type="ECO:0000259" key="21">
    <source>
        <dbReference type="PROSITE" id="PS50857"/>
    </source>
</evidence>
<dbReference type="Pfam" id="PF02790">
    <property type="entry name" value="COX2_TM"/>
    <property type="match status" value="1"/>
</dbReference>
<comment type="catalytic activity">
    <reaction evidence="16 19">
        <text>4 Fe(II)-[cytochrome c] + O2 + 8 H(+)(in) = 4 Fe(III)-[cytochrome c] + 2 H2O + 4 H(+)(out)</text>
        <dbReference type="Rhea" id="RHEA:11436"/>
        <dbReference type="Rhea" id="RHEA-COMP:10350"/>
        <dbReference type="Rhea" id="RHEA-COMP:14399"/>
        <dbReference type="ChEBI" id="CHEBI:15377"/>
        <dbReference type="ChEBI" id="CHEBI:15378"/>
        <dbReference type="ChEBI" id="CHEBI:15379"/>
        <dbReference type="ChEBI" id="CHEBI:29033"/>
        <dbReference type="ChEBI" id="CHEBI:29034"/>
        <dbReference type="EC" id="7.1.1.9"/>
    </reaction>
</comment>
<evidence type="ECO:0000256" key="7">
    <source>
        <dbReference type="ARBA" id="ARBA00022692"/>
    </source>
</evidence>
<evidence type="ECO:0000256" key="4">
    <source>
        <dbReference type="ARBA" id="ARBA00022448"/>
    </source>
</evidence>
<evidence type="ECO:0000256" key="13">
    <source>
        <dbReference type="ARBA" id="ARBA00023008"/>
    </source>
</evidence>
<evidence type="ECO:0000256" key="9">
    <source>
        <dbReference type="ARBA" id="ARBA00022967"/>
    </source>
</evidence>
<reference evidence="23 24" key="1">
    <citation type="submission" date="2023-11" db="EMBL/GenBank/DDBJ databases">
        <title>Draft genome of Azohydromonas lata strain H1 (DSM1123), a polyhydroxyalkanoate producer.</title>
        <authorList>
            <person name="Traversa D."/>
            <person name="D'Addabbo P."/>
            <person name="Pazzani C."/>
            <person name="Manzari C."/>
            <person name="Chiara M."/>
            <person name="Scrascia M."/>
        </authorList>
    </citation>
    <scope>NUCLEOTIDE SEQUENCE [LARGE SCALE GENOMIC DNA]</scope>
    <source>
        <strain evidence="23 24">H1</strain>
    </source>
</reference>
<dbReference type="PROSITE" id="PS51007">
    <property type="entry name" value="CYTC"/>
    <property type="match status" value="1"/>
</dbReference>
<dbReference type="SUPFAM" id="SSF49503">
    <property type="entry name" value="Cupredoxins"/>
    <property type="match status" value="1"/>
</dbReference>
<comment type="caution">
    <text evidence="23">The sequence shown here is derived from an EMBL/GenBank/DDBJ whole genome shotgun (WGS) entry which is preliminary data.</text>
</comment>
<evidence type="ECO:0000256" key="3">
    <source>
        <dbReference type="ARBA" id="ARBA00007866"/>
    </source>
</evidence>
<evidence type="ECO:0000256" key="17">
    <source>
        <dbReference type="PROSITE-ProRule" id="PRU00433"/>
    </source>
</evidence>
<dbReference type="EC" id="7.1.1.9" evidence="19"/>
<organism evidence="23 24">
    <name type="scientific">Azohydromonas lata</name>
    <dbReference type="NCBI Taxonomy" id="45677"/>
    <lineage>
        <taxon>Bacteria</taxon>
        <taxon>Pseudomonadati</taxon>
        <taxon>Pseudomonadota</taxon>
        <taxon>Betaproteobacteria</taxon>
        <taxon>Burkholderiales</taxon>
        <taxon>Sphaerotilaceae</taxon>
        <taxon>Azohydromonas</taxon>
    </lineage>
</organism>
<evidence type="ECO:0000256" key="15">
    <source>
        <dbReference type="ARBA" id="ARBA00024688"/>
    </source>
</evidence>
<evidence type="ECO:0000313" key="23">
    <source>
        <dbReference type="EMBL" id="MDZ5457351.1"/>
    </source>
</evidence>
<evidence type="ECO:0000256" key="2">
    <source>
        <dbReference type="ARBA" id="ARBA00004418"/>
    </source>
</evidence>
<keyword evidence="14 20" id="KW-0472">Membrane</keyword>
<evidence type="ECO:0000256" key="1">
    <source>
        <dbReference type="ARBA" id="ARBA00004141"/>
    </source>
</evidence>
<comment type="subcellular location">
    <subcellularLocation>
        <location evidence="18">Cell membrane</location>
        <topology evidence="18">Multi-pass membrane protein</topology>
    </subcellularLocation>
    <subcellularLocation>
        <location evidence="1">Membrane</location>
        <topology evidence="1">Multi-pass membrane protein</topology>
    </subcellularLocation>
    <subcellularLocation>
        <location evidence="2">Periplasm</location>
    </subcellularLocation>
</comment>
<feature type="domain" description="Cytochrome oxidase subunit II copper A binding" evidence="21">
    <location>
        <begin position="105"/>
        <end position="216"/>
    </location>
</feature>
<evidence type="ECO:0000256" key="19">
    <source>
        <dbReference type="RuleBase" id="RU004024"/>
    </source>
</evidence>
<dbReference type="PANTHER" id="PTHR22888">
    <property type="entry name" value="CYTOCHROME C OXIDASE, SUBUNIT II"/>
    <property type="match status" value="1"/>
</dbReference>
<feature type="transmembrane region" description="Helical" evidence="20">
    <location>
        <begin position="74"/>
        <end position="93"/>
    </location>
</feature>
<comment type="similarity">
    <text evidence="3 18">Belongs to the cytochrome c oxidase subunit 2 family.</text>
</comment>
<feature type="domain" description="Cytochrome c" evidence="22">
    <location>
        <begin position="222"/>
        <end position="316"/>
    </location>
</feature>
<keyword evidence="13 19" id="KW-0186">Copper</keyword>
<dbReference type="InterPro" id="IPR008972">
    <property type="entry name" value="Cupredoxin"/>
</dbReference>
<gene>
    <name evidence="23" type="primary">coxB</name>
    <name evidence="23" type="ORF">SM757_12295</name>
</gene>
<name>A0ABU5IE10_9BURK</name>
<evidence type="ECO:0000256" key="5">
    <source>
        <dbReference type="ARBA" id="ARBA00022617"/>
    </source>
</evidence>
<evidence type="ECO:0000256" key="6">
    <source>
        <dbReference type="ARBA" id="ARBA00022660"/>
    </source>
</evidence>
<dbReference type="InterPro" id="IPR011759">
    <property type="entry name" value="Cyt_c_oxidase_su2_TM_dom"/>
</dbReference>
<proteinExistence type="inferred from homology"/>
<protein>
    <recommendedName>
        <fullName evidence="19">Cytochrome c oxidase subunit 2</fullName>
        <ecNumber evidence="19">7.1.1.9</ecNumber>
    </recommendedName>
</protein>
<keyword evidence="5 17" id="KW-0349">Heme</keyword>
<evidence type="ECO:0000256" key="10">
    <source>
        <dbReference type="ARBA" id="ARBA00022982"/>
    </source>
</evidence>
<dbReference type="Proteomes" id="UP001293718">
    <property type="component" value="Unassembled WGS sequence"/>
</dbReference>
<dbReference type="Gene3D" id="2.60.40.420">
    <property type="entry name" value="Cupredoxins - blue copper proteins"/>
    <property type="match status" value="1"/>
</dbReference>
<keyword evidence="6 18" id="KW-0679">Respiratory chain</keyword>
<dbReference type="RefSeq" id="WP_322465671.1">
    <property type="nucleotide sequence ID" value="NZ_JAXOJX010000017.1"/>
</dbReference>
<dbReference type="EMBL" id="JAXOJX010000017">
    <property type="protein sequence ID" value="MDZ5457351.1"/>
    <property type="molecule type" value="Genomic_DNA"/>
</dbReference>
<evidence type="ECO:0000256" key="14">
    <source>
        <dbReference type="ARBA" id="ARBA00023136"/>
    </source>
</evidence>
<evidence type="ECO:0000256" key="16">
    <source>
        <dbReference type="ARBA" id="ARBA00047816"/>
    </source>
</evidence>
<keyword evidence="12 17" id="KW-0408">Iron</keyword>
<feature type="transmembrane region" description="Helical" evidence="20">
    <location>
        <begin position="34"/>
        <end position="54"/>
    </location>
</feature>
<evidence type="ECO:0000256" key="20">
    <source>
        <dbReference type="SAM" id="Phobius"/>
    </source>
</evidence>
<dbReference type="NCBIfam" id="TIGR02866">
    <property type="entry name" value="CoxB"/>
    <property type="match status" value="1"/>
</dbReference>
<evidence type="ECO:0000256" key="8">
    <source>
        <dbReference type="ARBA" id="ARBA00022723"/>
    </source>
</evidence>
<evidence type="ECO:0000256" key="18">
    <source>
        <dbReference type="RuleBase" id="RU000456"/>
    </source>
</evidence>
<keyword evidence="4 18" id="KW-0813">Transport</keyword>
<sequence length="320" mass="35120">MSTEAGAGLPAGFHLLGQSASTAAAPVDALFTAMVVLCGSVALAVCVLITAFCVRYRQGSTAERSRPKRSLTWLEVAWTLTPLLIFVGIYAWAARDYLRLYRPPAEALPVAVVAKQWMWKLQHRNGRREINELHVPLGQPVLLRMSSQDAIHSFYVPAFRLKQDVLPGRITALWFTATQLGEFRLFCAEYCGSEHSHMIGRIVVMRPDDFSRWLAEGPAQPSLAQYGFALFRQLGCSGCHAAGSTVHAPLLDGLPGRAVHLQDGRTVVADDNYLRDSILLPRKDVAAGFEPLMPSFAGQVSEEDIQALIAWLHATNGDKP</sequence>
<dbReference type="PANTHER" id="PTHR22888:SF9">
    <property type="entry name" value="CYTOCHROME C OXIDASE SUBUNIT 2"/>
    <property type="match status" value="1"/>
</dbReference>
<dbReference type="SUPFAM" id="SSF46626">
    <property type="entry name" value="Cytochrome c"/>
    <property type="match status" value="1"/>
</dbReference>
<dbReference type="Pfam" id="PF00034">
    <property type="entry name" value="Cytochrom_C"/>
    <property type="match status" value="1"/>
</dbReference>
<keyword evidence="11 20" id="KW-1133">Transmembrane helix</keyword>
<accession>A0ABU5IE10</accession>
<comment type="function">
    <text evidence="15 19">Subunits I and II form the functional core of the enzyme complex. Electrons originating in cytochrome c are transferred via heme a and Cu(A) to the binuclear center formed by heme a3 and Cu(B).</text>
</comment>
<keyword evidence="7 18" id="KW-0812">Transmembrane</keyword>
<evidence type="ECO:0000256" key="12">
    <source>
        <dbReference type="ARBA" id="ARBA00023004"/>
    </source>
</evidence>
<comment type="cofactor">
    <cofactor evidence="19">
        <name>Cu cation</name>
        <dbReference type="ChEBI" id="CHEBI:23378"/>
    </cofactor>
    <text evidence="19">Binds a copper A center.</text>
</comment>
<dbReference type="InterPro" id="IPR036909">
    <property type="entry name" value="Cyt_c-like_dom_sf"/>
</dbReference>
<keyword evidence="10 18" id="KW-0249">Electron transport</keyword>
<dbReference type="SUPFAM" id="SSF81464">
    <property type="entry name" value="Cytochrome c oxidase subunit II-like, transmembrane region"/>
    <property type="match status" value="1"/>
</dbReference>
<dbReference type="InterPro" id="IPR002429">
    <property type="entry name" value="CcO_II-like_C"/>
</dbReference>
<dbReference type="CDD" id="cd13915">
    <property type="entry name" value="CuRO_HCO_II_like_2"/>
    <property type="match status" value="1"/>
</dbReference>
<evidence type="ECO:0000313" key="24">
    <source>
        <dbReference type="Proteomes" id="UP001293718"/>
    </source>
</evidence>
<dbReference type="InterPro" id="IPR009056">
    <property type="entry name" value="Cyt_c-like_dom"/>
</dbReference>